<keyword evidence="2" id="KW-1185">Reference proteome</keyword>
<dbReference type="Proteomes" id="UP000828390">
    <property type="component" value="Unassembled WGS sequence"/>
</dbReference>
<evidence type="ECO:0000313" key="2">
    <source>
        <dbReference type="Proteomes" id="UP000828390"/>
    </source>
</evidence>
<evidence type="ECO:0000313" key="1">
    <source>
        <dbReference type="EMBL" id="KAH3875530.1"/>
    </source>
</evidence>
<reference evidence="1" key="2">
    <citation type="submission" date="2020-11" db="EMBL/GenBank/DDBJ databases">
        <authorList>
            <person name="McCartney M.A."/>
            <person name="Auch B."/>
            <person name="Kono T."/>
            <person name="Mallez S."/>
            <person name="Becker A."/>
            <person name="Gohl D.M."/>
            <person name="Silverstein K.A.T."/>
            <person name="Koren S."/>
            <person name="Bechman K.B."/>
            <person name="Herman A."/>
            <person name="Abrahante J.E."/>
            <person name="Garbe J."/>
        </authorList>
    </citation>
    <scope>NUCLEOTIDE SEQUENCE</scope>
    <source>
        <strain evidence="1">Duluth1</strain>
        <tissue evidence="1">Whole animal</tissue>
    </source>
</reference>
<proteinExistence type="predicted"/>
<protein>
    <submittedName>
        <fullName evidence="1">Uncharacterized protein</fullName>
    </submittedName>
</protein>
<organism evidence="1 2">
    <name type="scientific">Dreissena polymorpha</name>
    <name type="common">Zebra mussel</name>
    <name type="synonym">Mytilus polymorpha</name>
    <dbReference type="NCBI Taxonomy" id="45954"/>
    <lineage>
        <taxon>Eukaryota</taxon>
        <taxon>Metazoa</taxon>
        <taxon>Spiralia</taxon>
        <taxon>Lophotrochozoa</taxon>
        <taxon>Mollusca</taxon>
        <taxon>Bivalvia</taxon>
        <taxon>Autobranchia</taxon>
        <taxon>Heteroconchia</taxon>
        <taxon>Euheterodonta</taxon>
        <taxon>Imparidentia</taxon>
        <taxon>Neoheterodontei</taxon>
        <taxon>Myida</taxon>
        <taxon>Dreissenoidea</taxon>
        <taxon>Dreissenidae</taxon>
        <taxon>Dreissena</taxon>
    </lineage>
</organism>
<name>A0A9D4MG50_DREPO</name>
<sequence length="61" mass="7078">MTEFESLTFGDLRKCATHLVDSYLDDIEASFLDAFFQFKAILKADQDRTNTHMICRILDES</sequence>
<accession>A0A9D4MG50</accession>
<dbReference type="AlphaFoldDB" id="A0A9D4MG50"/>
<reference evidence="1" key="1">
    <citation type="journal article" date="2019" name="bioRxiv">
        <title>The Genome of the Zebra Mussel, Dreissena polymorpha: A Resource for Invasive Species Research.</title>
        <authorList>
            <person name="McCartney M.A."/>
            <person name="Auch B."/>
            <person name="Kono T."/>
            <person name="Mallez S."/>
            <person name="Zhang Y."/>
            <person name="Obille A."/>
            <person name="Becker A."/>
            <person name="Abrahante J.E."/>
            <person name="Garbe J."/>
            <person name="Badalamenti J.P."/>
            <person name="Herman A."/>
            <person name="Mangelson H."/>
            <person name="Liachko I."/>
            <person name="Sullivan S."/>
            <person name="Sone E.D."/>
            <person name="Koren S."/>
            <person name="Silverstein K.A.T."/>
            <person name="Beckman K.B."/>
            <person name="Gohl D.M."/>
        </authorList>
    </citation>
    <scope>NUCLEOTIDE SEQUENCE</scope>
    <source>
        <strain evidence="1">Duluth1</strain>
        <tissue evidence="1">Whole animal</tissue>
    </source>
</reference>
<dbReference type="EMBL" id="JAIWYP010000002">
    <property type="protein sequence ID" value="KAH3875530.1"/>
    <property type="molecule type" value="Genomic_DNA"/>
</dbReference>
<gene>
    <name evidence="1" type="ORF">DPMN_038798</name>
</gene>
<comment type="caution">
    <text evidence="1">The sequence shown here is derived from an EMBL/GenBank/DDBJ whole genome shotgun (WGS) entry which is preliminary data.</text>
</comment>